<dbReference type="SMART" id="SM01207">
    <property type="entry name" value="G3P_acyltransf"/>
    <property type="match status" value="1"/>
</dbReference>
<evidence type="ECO:0000256" key="3">
    <source>
        <dbReference type="ARBA" id="ARBA00022679"/>
    </source>
</evidence>
<evidence type="ECO:0000256" key="6">
    <source>
        <dbReference type="ARBA" id="ARBA00023098"/>
    </source>
</evidence>
<name>A0A679I6Z1_9RHOO</name>
<evidence type="ECO:0000256" key="8">
    <source>
        <dbReference type="ARBA" id="ARBA00023209"/>
    </source>
</evidence>
<dbReference type="EC" id="2.3.1.275" evidence="10"/>
<dbReference type="PANTHER" id="PTHR30309">
    <property type="entry name" value="INNER MEMBRANE PROTEIN YGIH"/>
    <property type="match status" value="1"/>
</dbReference>
<dbReference type="GO" id="GO:0043772">
    <property type="term" value="F:acyl-phosphate glycerol-3-phosphate acyltransferase activity"/>
    <property type="evidence" value="ECO:0007669"/>
    <property type="project" value="UniProtKB-UniRule"/>
</dbReference>
<keyword evidence="3 10" id="KW-0808">Transferase</keyword>
<evidence type="ECO:0000313" key="12">
    <source>
        <dbReference type="Proteomes" id="UP000463961"/>
    </source>
</evidence>
<dbReference type="AlphaFoldDB" id="A0A679I6Z1"/>
<organism evidence="11 12">
    <name type="scientific">Fluviibacter phosphoraccumulans</name>
    <dbReference type="NCBI Taxonomy" id="1751046"/>
    <lineage>
        <taxon>Bacteria</taxon>
        <taxon>Pseudomonadati</taxon>
        <taxon>Pseudomonadota</taxon>
        <taxon>Betaproteobacteria</taxon>
        <taxon>Rhodocyclales</taxon>
        <taxon>Fluviibacteraceae</taxon>
        <taxon>Fluviibacter</taxon>
    </lineage>
</organism>
<proteinExistence type="inferred from homology"/>
<evidence type="ECO:0000256" key="9">
    <source>
        <dbReference type="ARBA" id="ARBA00023264"/>
    </source>
</evidence>
<dbReference type="EMBL" id="AP022345">
    <property type="protein sequence ID" value="BBU68599.1"/>
    <property type="molecule type" value="Genomic_DNA"/>
</dbReference>
<keyword evidence="7 10" id="KW-0472">Membrane</keyword>
<dbReference type="Pfam" id="PF02660">
    <property type="entry name" value="G3P_acyltransf"/>
    <property type="match status" value="1"/>
</dbReference>
<evidence type="ECO:0000256" key="2">
    <source>
        <dbReference type="ARBA" id="ARBA00022516"/>
    </source>
</evidence>
<dbReference type="Proteomes" id="UP000463961">
    <property type="component" value="Chromosome"/>
</dbReference>
<comment type="similarity">
    <text evidence="10">Belongs to the PlsY family.</text>
</comment>
<evidence type="ECO:0000313" key="11">
    <source>
        <dbReference type="EMBL" id="BBU68599.1"/>
    </source>
</evidence>
<evidence type="ECO:0000256" key="10">
    <source>
        <dbReference type="HAMAP-Rule" id="MF_01043"/>
    </source>
</evidence>
<gene>
    <name evidence="10 11" type="primary">plsY</name>
    <name evidence="11" type="ORF">ICHIAU1_08820</name>
</gene>
<dbReference type="PANTHER" id="PTHR30309:SF0">
    <property type="entry name" value="GLYCEROL-3-PHOSPHATE ACYLTRANSFERASE-RELATED"/>
    <property type="match status" value="1"/>
</dbReference>
<keyword evidence="9 10" id="KW-1208">Phospholipid metabolism</keyword>
<feature type="transmembrane region" description="Helical" evidence="10">
    <location>
        <begin position="101"/>
        <end position="121"/>
    </location>
</feature>
<dbReference type="GO" id="GO:0005886">
    <property type="term" value="C:plasma membrane"/>
    <property type="evidence" value="ECO:0007669"/>
    <property type="project" value="UniProtKB-SubCell"/>
</dbReference>
<protein>
    <recommendedName>
        <fullName evidence="10">Glycerol-3-phosphate acyltransferase</fullName>
    </recommendedName>
    <alternativeName>
        <fullName evidence="10">Acyl-PO4 G3P acyltransferase</fullName>
    </alternativeName>
    <alternativeName>
        <fullName evidence="10">Acyl-phosphate--glycerol-3-phosphate acyltransferase</fullName>
    </alternativeName>
    <alternativeName>
        <fullName evidence="10">G3P acyltransferase</fullName>
        <shortName evidence="10">GPAT</shortName>
        <ecNumber evidence="10">2.3.1.275</ecNumber>
    </alternativeName>
    <alternativeName>
        <fullName evidence="10">Lysophosphatidic acid synthase</fullName>
        <shortName evidence="10">LPA synthase</shortName>
    </alternativeName>
</protein>
<evidence type="ECO:0000256" key="4">
    <source>
        <dbReference type="ARBA" id="ARBA00022692"/>
    </source>
</evidence>
<accession>A0A679I6Z1</accession>
<reference evidence="12" key="1">
    <citation type="submission" date="2020-01" db="EMBL/GenBank/DDBJ databases">
        <title>Phosphoaccumulans saitamaens gen. nov., sp. nov., a polyphosphate accumulating bacterium isolated from surface river water.</title>
        <authorList>
            <person name="Watanabe K."/>
            <person name="Suda W."/>
        </authorList>
    </citation>
    <scope>NUCLEOTIDE SEQUENCE [LARGE SCALE GENOMIC DNA]</scope>
    <source>
        <strain evidence="12">ICHIAU1</strain>
    </source>
</reference>
<comment type="subcellular location">
    <subcellularLocation>
        <location evidence="10">Cell membrane</location>
        <topology evidence="10">Multi-pass membrane protein</topology>
    </subcellularLocation>
</comment>
<keyword evidence="12" id="KW-1185">Reference proteome</keyword>
<evidence type="ECO:0000256" key="1">
    <source>
        <dbReference type="ARBA" id="ARBA00022475"/>
    </source>
</evidence>
<keyword evidence="2 10" id="KW-0444">Lipid biosynthesis</keyword>
<comment type="function">
    <text evidence="10">Catalyzes the transfer of an acyl group from acyl-phosphate (acyl-PO(4)) to glycerol-3-phosphate (G3P) to form lysophosphatidic acid (LPA). This enzyme utilizes acyl-phosphate as fatty acyl donor, but not acyl-CoA or acyl-ACP.</text>
</comment>
<keyword evidence="8 10" id="KW-0594">Phospholipid biosynthesis</keyword>
<keyword evidence="11" id="KW-0012">Acyltransferase</keyword>
<feature type="transmembrane region" description="Helical" evidence="10">
    <location>
        <begin position="24"/>
        <end position="47"/>
    </location>
</feature>
<keyword evidence="5 10" id="KW-1133">Transmembrane helix</keyword>
<comment type="subunit">
    <text evidence="10">Probably interacts with PlsX.</text>
</comment>
<feature type="transmembrane region" description="Helical" evidence="10">
    <location>
        <begin position="133"/>
        <end position="156"/>
    </location>
</feature>
<feature type="transmembrane region" description="Helical" evidence="10">
    <location>
        <begin position="72"/>
        <end position="95"/>
    </location>
</feature>
<evidence type="ECO:0000256" key="5">
    <source>
        <dbReference type="ARBA" id="ARBA00022989"/>
    </source>
</evidence>
<dbReference type="HAMAP" id="MF_01043">
    <property type="entry name" value="PlsY"/>
    <property type="match status" value="1"/>
</dbReference>
<comment type="pathway">
    <text evidence="10">Lipid metabolism; phospholipid metabolism.</text>
</comment>
<keyword evidence="4 10" id="KW-0812">Transmembrane</keyword>
<sequence length="220" mass="22560">MPNADMTPDLLTQILPLTDSPTHLISAAVVAYLIGCIPFAVVVSRVFGLADPRSFGSGNPGATNVLRTGNKLAALLTLFGDAAKGAVAIGIAAAMGLNADLLGWIGLIAFLGHVFPVTLGFKGGKGVSTSAGVLLALHWPLGLATLGTWLFMAFSFRYSSLSAITAALMAPVLAVLMGLPTPVIVPVSLMAAILLIKHAGNLRRLLAGHETKIGSKKKAA</sequence>
<keyword evidence="1 10" id="KW-1003">Cell membrane</keyword>
<dbReference type="InterPro" id="IPR003811">
    <property type="entry name" value="G3P_acylTferase_PlsY"/>
</dbReference>
<feature type="transmembrane region" description="Helical" evidence="10">
    <location>
        <begin position="168"/>
        <end position="196"/>
    </location>
</feature>
<dbReference type="UniPathway" id="UPA00085"/>
<dbReference type="NCBIfam" id="TIGR00023">
    <property type="entry name" value="glycerol-3-phosphate 1-O-acyltransferase PlsY"/>
    <property type="match status" value="1"/>
</dbReference>
<dbReference type="RefSeq" id="WP_242451465.1">
    <property type="nucleotide sequence ID" value="NZ_AP019011.1"/>
</dbReference>
<evidence type="ECO:0000256" key="7">
    <source>
        <dbReference type="ARBA" id="ARBA00023136"/>
    </source>
</evidence>
<comment type="catalytic activity">
    <reaction evidence="10">
        <text>an acyl phosphate + sn-glycerol 3-phosphate = a 1-acyl-sn-glycero-3-phosphate + phosphate</text>
        <dbReference type="Rhea" id="RHEA:34075"/>
        <dbReference type="ChEBI" id="CHEBI:43474"/>
        <dbReference type="ChEBI" id="CHEBI:57597"/>
        <dbReference type="ChEBI" id="CHEBI:57970"/>
        <dbReference type="ChEBI" id="CHEBI:59918"/>
        <dbReference type="EC" id="2.3.1.275"/>
    </reaction>
</comment>
<dbReference type="GO" id="GO:0008654">
    <property type="term" value="P:phospholipid biosynthetic process"/>
    <property type="evidence" value="ECO:0007669"/>
    <property type="project" value="UniProtKB-UniRule"/>
</dbReference>
<keyword evidence="6 10" id="KW-0443">Lipid metabolism</keyword>